<dbReference type="STRING" id="180197.SAMN02982919_02177"/>
<protein>
    <submittedName>
        <fullName evidence="5">Type IV secretion system protein VirB9</fullName>
    </submittedName>
</protein>
<dbReference type="OrthoDB" id="9773431at2"/>
<dbReference type="InterPro" id="IPR010258">
    <property type="entry name" value="Conjugal_tfr_TrbG/VirB9/CagX"/>
</dbReference>
<comment type="similarity">
    <text evidence="1">Belongs to the TrbG/VirB9 family.</text>
</comment>
<evidence type="ECO:0000313" key="6">
    <source>
        <dbReference type="Proteomes" id="UP000199766"/>
    </source>
</evidence>
<gene>
    <name evidence="5" type="ORF">SAMN02982919_02177</name>
</gene>
<keyword evidence="6" id="KW-1185">Reference proteome</keyword>
<keyword evidence="2 4" id="KW-0732">Signal</keyword>
<dbReference type="CDD" id="cd06911">
    <property type="entry name" value="VirB9_CagX_TrbG"/>
    <property type="match status" value="1"/>
</dbReference>
<name>A0A1H9ND78_9BURK</name>
<evidence type="ECO:0000256" key="2">
    <source>
        <dbReference type="ARBA" id="ARBA00022729"/>
    </source>
</evidence>
<dbReference type="InterPro" id="IPR038161">
    <property type="entry name" value="VirB9/CagX/TrbG_C_sf"/>
</dbReference>
<reference evidence="5 6" key="1">
    <citation type="submission" date="2016-10" db="EMBL/GenBank/DDBJ databases">
        <authorList>
            <person name="de Groot N.N."/>
        </authorList>
    </citation>
    <scope>NUCLEOTIDE SEQUENCE [LARGE SCALE GENOMIC DNA]</scope>
    <source>
        <strain evidence="5 6">ATCC 35958</strain>
    </source>
</reference>
<keyword evidence="3" id="KW-0175">Coiled coil</keyword>
<dbReference type="Gene3D" id="2.60.40.2500">
    <property type="match status" value="1"/>
</dbReference>
<dbReference type="Pfam" id="PF03524">
    <property type="entry name" value="CagX"/>
    <property type="match status" value="1"/>
</dbReference>
<sequence length="269" mass="30886">MSKKILASLLMMCSLGAAQATPEISVPIPGNLDSRIVTFAYTPDVVFRLPVTVGMHTHIPMGPGEELIETPRIGEKVRWRIEGNEKNLYIKALQPDVRTSLSLVTNKRVYQFELVSTTKSSERIQKAQFTYPDEEAGIKMAWRNRIEETQNEQKAHEQHLNAQNLAPKPIDSSLLSFYSIHTKNEDYKRVHAYSDGLKTWIRLPPGIQDLPAVFMVERDERDKENLMPVNYTVADRANLRDRDVIIIDRFAPYWILRIGKSVEVRLVRD</sequence>
<dbReference type="AlphaFoldDB" id="A0A1H9ND78"/>
<feature type="signal peptide" evidence="4">
    <location>
        <begin position="1"/>
        <end position="20"/>
    </location>
</feature>
<dbReference type="Proteomes" id="UP000199766">
    <property type="component" value="Unassembled WGS sequence"/>
</dbReference>
<evidence type="ECO:0000256" key="4">
    <source>
        <dbReference type="SAM" id="SignalP"/>
    </source>
</evidence>
<evidence type="ECO:0000256" key="3">
    <source>
        <dbReference type="SAM" id="Coils"/>
    </source>
</evidence>
<organism evidence="5 6">
    <name type="scientific">Giesbergeria anulus</name>
    <dbReference type="NCBI Taxonomy" id="180197"/>
    <lineage>
        <taxon>Bacteria</taxon>
        <taxon>Pseudomonadati</taxon>
        <taxon>Pseudomonadota</taxon>
        <taxon>Betaproteobacteria</taxon>
        <taxon>Burkholderiales</taxon>
        <taxon>Comamonadaceae</taxon>
        <taxon>Giesbergeria</taxon>
    </lineage>
</organism>
<dbReference type="RefSeq" id="WP_091457358.1">
    <property type="nucleotide sequence ID" value="NZ_FOGD01000007.1"/>
</dbReference>
<accession>A0A1H9ND78</accession>
<feature type="coiled-coil region" evidence="3">
    <location>
        <begin position="139"/>
        <end position="166"/>
    </location>
</feature>
<dbReference type="InterPro" id="IPR033645">
    <property type="entry name" value="VirB9/CagX/TrbG_C"/>
</dbReference>
<evidence type="ECO:0000256" key="1">
    <source>
        <dbReference type="ARBA" id="ARBA00006135"/>
    </source>
</evidence>
<dbReference type="EMBL" id="FOGD01000007">
    <property type="protein sequence ID" value="SER34000.1"/>
    <property type="molecule type" value="Genomic_DNA"/>
</dbReference>
<proteinExistence type="inferred from homology"/>
<evidence type="ECO:0000313" key="5">
    <source>
        <dbReference type="EMBL" id="SER34000.1"/>
    </source>
</evidence>
<feature type="chain" id="PRO_5011452078" evidence="4">
    <location>
        <begin position="21"/>
        <end position="269"/>
    </location>
</feature>